<keyword evidence="3" id="KW-0418">Kinase</keyword>
<dbReference type="InterPro" id="IPR011009">
    <property type="entry name" value="Kinase-like_dom_sf"/>
</dbReference>
<reference evidence="5" key="1">
    <citation type="submission" date="2023-03" db="EMBL/GenBank/DDBJ databases">
        <title>Massive genome expansion in bonnet fungi (Mycena s.s.) driven by repeated elements and novel gene families across ecological guilds.</title>
        <authorList>
            <consortium name="Lawrence Berkeley National Laboratory"/>
            <person name="Harder C.B."/>
            <person name="Miyauchi S."/>
            <person name="Viragh M."/>
            <person name="Kuo A."/>
            <person name="Thoen E."/>
            <person name="Andreopoulos B."/>
            <person name="Lu D."/>
            <person name="Skrede I."/>
            <person name="Drula E."/>
            <person name="Henrissat B."/>
            <person name="Morin E."/>
            <person name="Kohler A."/>
            <person name="Barry K."/>
            <person name="LaButti K."/>
            <person name="Morin E."/>
            <person name="Salamov A."/>
            <person name="Lipzen A."/>
            <person name="Mereny Z."/>
            <person name="Hegedus B."/>
            <person name="Baldrian P."/>
            <person name="Stursova M."/>
            <person name="Weitz H."/>
            <person name="Taylor A."/>
            <person name="Grigoriev I.V."/>
            <person name="Nagy L.G."/>
            <person name="Martin F."/>
            <person name="Kauserud H."/>
        </authorList>
    </citation>
    <scope>NUCLEOTIDE SEQUENCE</scope>
    <source>
        <strain evidence="5">CBHHK067</strain>
    </source>
</reference>
<dbReference type="EMBL" id="JARKIE010000239">
    <property type="protein sequence ID" value="KAJ7662478.1"/>
    <property type="molecule type" value="Genomic_DNA"/>
</dbReference>
<evidence type="ECO:0000313" key="5">
    <source>
        <dbReference type="EMBL" id="KAJ7662478.1"/>
    </source>
</evidence>
<name>A0AAD7CU94_MYCRO</name>
<evidence type="ECO:0000256" key="2">
    <source>
        <dbReference type="ARBA" id="ARBA00022679"/>
    </source>
</evidence>
<evidence type="ECO:0000256" key="3">
    <source>
        <dbReference type="ARBA" id="ARBA00022777"/>
    </source>
</evidence>
<dbReference type="Gene3D" id="3.20.200.10">
    <property type="entry name" value="MHCK/EF2 kinase"/>
    <property type="match status" value="1"/>
</dbReference>
<organism evidence="5 6">
    <name type="scientific">Mycena rosella</name>
    <name type="common">Pink bonnet</name>
    <name type="synonym">Agaricus rosellus</name>
    <dbReference type="NCBI Taxonomy" id="1033263"/>
    <lineage>
        <taxon>Eukaryota</taxon>
        <taxon>Fungi</taxon>
        <taxon>Dikarya</taxon>
        <taxon>Basidiomycota</taxon>
        <taxon>Agaricomycotina</taxon>
        <taxon>Agaricomycetes</taxon>
        <taxon>Agaricomycetidae</taxon>
        <taxon>Agaricales</taxon>
        <taxon>Marasmiineae</taxon>
        <taxon>Mycenaceae</taxon>
        <taxon>Mycena</taxon>
    </lineage>
</organism>
<feature type="domain" description="Alpha-type protein kinase" evidence="4">
    <location>
        <begin position="174"/>
        <end position="334"/>
    </location>
</feature>
<dbReference type="GO" id="GO:0004674">
    <property type="term" value="F:protein serine/threonine kinase activity"/>
    <property type="evidence" value="ECO:0007669"/>
    <property type="project" value="UniProtKB-KW"/>
</dbReference>
<dbReference type="CDD" id="cd04515">
    <property type="entry name" value="Alpha_kinase"/>
    <property type="match status" value="1"/>
</dbReference>
<gene>
    <name evidence="5" type="ORF">B0H17DRAFT_1144266</name>
</gene>
<evidence type="ECO:0000256" key="1">
    <source>
        <dbReference type="ARBA" id="ARBA00022527"/>
    </source>
</evidence>
<keyword evidence="1" id="KW-0723">Serine/threonine-protein kinase</keyword>
<dbReference type="AlphaFoldDB" id="A0AAD7CU94"/>
<evidence type="ECO:0000313" key="6">
    <source>
        <dbReference type="Proteomes" id="UP001221757"/>
    </source>
</evidence>
<dbReference type="Pfam" id="PF02816">
    <property type="entry name" value="Alpha_kinase"/>
    <property type="match status" value="1"/>
</dbReference>
<evidence type="ECO:0000259" key="4">
    <source>
        <dbReference type="Pfam" id="PF02816"/>
    </source>
</evidence>
<protein>
    <recommendedName>
        <fullName evidence="4">Alpha-type protein kinase domain-containing protein</fullName>
    </recommendedName>
</protein>
<comment type="caution">
    <text evidence="5">The sequence shown here is derived from an EMBL/GenBank/DDBJ whole genome shotgun (WGS) entry which is preliminary data.</text>
</comment>
<dbReference type="SUPFAM" id="SSF56112">
    <property type="entry name" value="Protein kinase-like (PK-like)"/>
    <property type="match status" value="1"/>
</dbReference>
<keyword evidence="2" id="KW-0808">Transferase</keyword>
<sequence length="490" mass="53899">MFLFSFPSTISTGPTIESTHRPWLLSLFLETILYGAGALQTGCFETTQITFFYQSTDLRFVERFGKLWRNSNGIAEFTSENSDTYSDIFGSSGKRKATTQANYASKRIALTPAGAGAYRTSIQINQLHHTVSRIDCTINDTGAVFTEDSSPLYVSVRLESSASGMTKNMFILTLDGVQYAAKCFFDIGGHAPTPEENLSHLKDELACQKQVTRCLARFQARAAEHKISIAGPQKHLAWIVDPLLSTFQTVKFSGTDIAGSHGDLFGATCDALAHFSLEDSEQYLVFLDIQGIKQPKYVHGVRGSDELVLFDLMAHTTDGLTNLGDKGTAGLGAFKSHIPATTFARKFPFVRLPMKERISAARASSPVRVTMGHAIQAATTALIRSKPAIFFATPVAQRSHFRLNMRSRIKQVLGHFIDHPKCPWFLSIWCTINCTQGCLESPELSHLTGAVDGARNRVQSQCDTSRSLGTLKPNSPDVESSFRVGCDQFH</sequence>
<dbReference type="InterPro" id="IPR004166">
    <property type="entry name" value="a-kinase_dom"/>
</dbReference>
<dbReference type="GO" id="GO:0005524">
    <property type="term" value="F:ATP binding"/>
    <property type="evidence" value="ECO:0007669"/>
    <property type="project" value="InterPro"/>
</dbReference>
<proteinExistence type="predicted"/>
<keyword evidence="6" id="KW-1185">Reference proteome</keyword>
<dbReference type="Proteomes" id="UP001221757">
    <property type="component" value="Unassembled WGS sequence"/>
</dbReference>
<accession>A0AAD7CU94</accession>